<dbReference type="InterPro" id="IPR035917">
    <property type="entry name" value="YjbQ-like_sf"/>
</dbReference>
<reference evidence="2" key="1">
    <citation type="journal article" date="2012" name="PLoS ONE">
        <title>Gene sets for utilization of primary and secondary nutrition supplies in the distal gut of endangered iberian lynx.</title>
        <authorList>
            <person name="Alcaide M."/>
            <person name="Messina E."/>
            <person name="Richter M."/>
            <person name="Bargiela R."/>
            <person name="Peplies J."/>
            <person name="Huws S.A."/>
            <person name="Newbold C.J."/>
            <person name="Golyshin P.N."/>
            <person name="Simon M.A."/>
            <person name="Lopez G."/>
            <person name="Yakimov M.M."/>
            <person name="Ferrer M."/>
        </authorList>
    </citation>
    <scope>NUCLEOTIDE SEQUENCE</scope>
</reference>
<organism evidence="2">
    <name type="scientific">gut metagenome</name>
    <dbReference type="NCBI Taxonomy" id="749906"/>
    <lineage>
        <taxon>unclassified sequences</taxon>
        <taxon>metagenomes</taxon>
        <taxon>organismal metagenomes</taxon>
    </lineage>
</organism>
<dbReference type="PANTHER" id="PTHR30615:SF8">
    <property type="entry name" value="UPF0047 PROTEIN C4A8.02C"/>
    <property type="match status" value="1"/>
</dbReference>
<dbReference type="InterPro" id="IPR001602">
    <property type="entry name" value="UPF0047_YjbQ-like"/>
</dbReference>
<comment type="similarity">
    <text evidence="1">Belongs to the UPF0047 family.</text>
</comment>
<comment type="caution">
    <text evidence="2">The sequence shown here is derived from an EMBL/GenBank/DDBJ whole genome shotgun (WGS) entry which is preliminary data.</text>
</comment>
<dbReference type="Gene3D" id="2.60.120.460">
    <property type="entry name" value="YjbQ-like"/>
    <property type="match status" value="1"/>
</dbReference>
<evidence type="ECO:0000313" key="2">
    <source>
        <dbReference type="EMBL" id="EJX05563.1"/>
    </source>
</evidence>
<dbReference type="PROSITE" id="PS01314">
    <property type="entry name" value="UPF0047"/>
    <property type="match status" value="1"/>
</dbReference>
<evidence type="ECO:0000256" key="1">
    <source>
        <dbReference type="ARBA" id="ARBA00005534"/>
    </source>
</evidence>
<name>J9GSH3_9ZZZZ</name>
<dbReference type="EMBL" id="AMCI01001438">
    <property type="protein sequence ID" value="EJX05563.1"/>
    <property type="molecule type" value="Genomic_DNA"/>
</dbReference>
<dbReference type="PANTHER" id="PTHR30615">
    <property type="entry name" value="UNCHARACTERIZED PROTEIN YJBQ-RELATED"/>
    <property type="match status" value="1"/>
</dbReference>
<protein>
    <submittedName>
        <fullName evidence="2">Protein belonging to Uncharacterized protein family UPF0047</fullName>
    </submittedName>
</protein>
<dbReference type="NCBIfam" id="TIGR00149">
    <property type="entry name" value="TIGR00149_YjbQ"/>
    <property type="match status" value="1"/>
</dbReference>
<dbReference type="SUPFAM" id="SSF111038">
    <property type="entry name" value="YjbQ-like"/>
    <property type="match status" value="1"/>
</dbReference>
<dbReference type="Pfam" id="PF01894">
    <property type="entry name" value="YjbQ"/>
    <property type="match status" value="1"/>
</dbReference>
<dbReference type="PIRSF" id="PIRSF004681">
    <property type="entry name" value="UCP004681"/>
    <property type="match status" value="1"/>
</dbReference>
<gene>
    <name evidence="2" type="ORF">EVA_06338</name>
</gene>
<sequence length="163" mass="18753">MIINHSLFFFTSTRMGIPFNFNHTDPMIQQITFRLPRKRRGCHLITQEVLQHLPQPLPQAGLLNLFVQHTSCALSINENADPDVQTDLEQIMNHLVKENEPYYQHTLEGRDDMPAHAKCSLFGVSLTIPITEGRLNLGTWQGIYLCEFRQQGTARNLVATLYY</sequence>
<accession>J9GSH3</accession>
<dbReference type="AlphaFoldDB" id="J9GSH3"/>
<proteinExistence type="inferred from homology"/>